<keyword evidence="1" id="KW-0472">Membrane</keyword>
<evidence type="ECO:0000313" key="4">
    <source>
        <dbReference type="Proteomes" id="UP000078550"/>
    </source>
</evidence>
<dbReference type="Proteomes" id="UP000078555">
    <property type="component" value="Unassembled WGS sequence"/>
</dbReference>
<evidence type="ECO:0000313" key="2">
    <source>
        <dbReference type="EMBL" id="SBT55083.1"/>
    </source>
</evidence>
<keyword evidence="1" id="KW-1133">Transmembrane helix</keyword>
<dbReference type="AlphaFoldDB" id="A0A1A9ANB2"/>
<reference evidence="4 5" key="1">
    <citation type="submission" date="2016-05" db="EMBL/GenBank/DDBJ databases">
        <authorList>
            <person name="Naeem Raeece"/>
        </authorList>
    </citation>
    <scope>NUCLEOTIDE SEQUENCE [LARGE SCALE GENOMIC DNA]</scope>
</reference>
<dbReference type="Proteomes" id="UP000078550">
    <property type="component" value="Unassembled WGS sequence"/>
</dbReference>
<dbReference type="EMBL" id="FLRD01001619">
    <property type="protein sequence ID" value="SBT57714.1"/>
    <property type="molecule type" value="Genomic_DNA"/>
</dbReference>
<evidence type="ECO:0000256" key="1">
    <source>
        <dbReference type="SAM" id="Phobius"/>
    </source>
</evidence>
<evidence type="ECO:0000313" key="5">
    <source>
        <dbReference type="Proteomes" id="UP000078555"/>
    </source>
</evidence>
<dbReference type="EMBL" id="FLRE01000705">
    <property type="protein sequence ID" value="SBT55083.1"/>
    <property type="molecule type" value="Genomic_DNA"/>
</dbReference>
<protein>
    <submittedName>
        <fullName evidence="3">PIR Superfamily Protein</fullName>
    </submittedName>
</protein>
<organism evidence="3 5">
    <name type="scientific">Plasmodium ovale wallikeri</name>
    <dbReference type="NCBI Taxonomy" id="864142"/>
    <lineage>
        <taxon>Eukaryota</taxon>
        <taxon>Sar</taxon>
        <taxon>Alveolata</taxon>
        <taxon>Apicomplexa</taxon>
        <taxon>Aconoidasida</taxon>
        <taxon>Haemosporida</taxon>
        <taxon>Plasmodiidae</taxon>
        <taxon>Plasmodium</taxon>
        <taxon>Plasmodium (Plasmodium)</taxon>
    </lineage>
</organism>
<sequence>MVVSPEKSDKVQIFEKWDKEVTLEAHSPYNPLLNGLKGQNDELYKMACSLTENYKNAHFMQSHNPNICELLNEWLSQKKKIYIKGEDDFQNKKLWNDYIEELWIHLEKDNDRNYWCRRIFPSSFVVNALTNSFTVLLCVLIIFFLLYNYSYIRNSMHSYINKKIRLKHKLRQGLSNVFSRTPSEYGDVHSRKKRINLSYHTS</sequence>
<accession>A0A1A9ANB2</accession>
<evidence type="ECO:0000313" key="3">
    <source>
        <dbReference type="EMBL" id="SBT57714.1"/>
    </source>
</evidence>
<gene>
    <name evidence="3" type="ORF">POVWA1_083310</name>
    <name evidence="2" type="ORF">POVWA2_066490</name>
</gene>
<feature type="transmembrane region" description="Helical" evidence="1">
    <location>
        <begin position="124"/>
        <end position="147"/>
    </location>
</feature>
<proteinExistence type="predicted"/>
<reference evidence="3" key="2">
    <citation type="submission" date="2016-05" db="EMBL/GenBank/DDBJ databases">
        <authorList>
            <person name="Lavstsen T."/>
            <person name="Jespersen J.S."/>
        </authorList>
    </citation>
    <scope>NUCLEOTIDE SEQUENCE [LARGE SCALE GENOMIC DNA]</scope>
</reference>
<keyword evidence="1" id="KW-0812">Transmembrane</keyword>
<keyword evidence="5" id="KW-1185">Reference proteome</keyword>
<name>A0A1A9ANB2_PLAOA</name>